<keyword evidence="1" id="KW-0732">Signal</keyword>
<dbReference type="AlphaFoldDB" id="A0A506UMR9"/>
<organism evidence="2 3">
    <name type="scientific">Oecophyllibacter saccharovorans</name>
    <dbReference type="NCBI Taxonomy" id="2558360"/>
    <lineage>
        <taxon>Bacteria</taxon>
        <taxon>Pseudomonadati</taxon>
        <taxon>Pseudomonadota</taxon>
        <taxon>Alphaproteobacteria</taxon>
        <taxon>Acetobacterales</taxon>
        <taxon>Acetobacteraceae</taxon>
        <taxon>Oecophyllibacter</taxon>
    </lineage>
</organism>
<feature type="signal peptide" evidence="1">
    <location>
        <begin position="1"/>
        <end position="26"/>
    </location>
</feature>
<dbReference type="Proteomes" id="UP000315037">
    <property type="component" value="Unassembled WGS sequence"/>
</dbReference>
<evidence type="ECO:0000313" key="2">
    <source>
        <dbReference type="EMBL" id="TPW34600.1"/>
    </source>
</evidence>
<accession>A0A506UMR9</accession>
<evidence type="ECO:0000313" key="3">
    <source>
        <dbReference type="Proteomes" id="UP000315037"/>
    </source>
</evidence>
<keyword evidence="3" id="KW-1185">Reference proteome</keyword>
<dbReference type="EMBL" id="SORZ01000002">
    <property type="protein sequence ID" value="TPW34600.1"/>
    <property type="molecule type" value="Genomic_DNA"/>
</dbReference>
<gene>
    <name evidence="2" type="ORF">E3202_08125</name>
</gene>
<proteinExistence type="predicted"/>
<feature type="chain" id="PRO_5021446049" evidence="1">
    <location>
        <begin position="27"/>
        <end position="126"/>
    </location>
</feature>
<comment type="caution">
    <text evidence="2">The sequence shown here is derived from an EMBL/GenBank/DDBJ whole genome shotgun (WGS) entry which is preliminary data.</text>
</comment>
<sequence>MPVITSLRASPALASVALAAVGLAGAACTPVAQPGPQARRTPIQTFAPATMQPVSGENDNASTKVNLPSAPLNTPLCGTHLQAQAQMGAQLFQGSLASGNACTANACFQPLTGTYIAQNNDPTVCR</sequence>
<reference evidence="2 3" key="1">
    <citation type="submission" date="2019-03" db="EMBL/GenBank/DDBJ databases">
        <title>The complete genome sequence of Neokomagataea sp. Jb2 NBRC113641.</title>
        <authorList>
            <person name="Chua K.-O."/>
            <person name="Chan K.-G."/>
            <person name="See-Too W.-S."/>
        </authorList>
    </citation>
    <scope>NUCLEOTIDE SEQUENCE [LARGE SCALE GENOMIC DNA]</scope>
    <source>
        <strain evidence="2 3">Jb2</strain>
    </source>
</reference>
<name>A0A506UMR9_9PROT</name>
<evidence type="ECO:0000256" key="1">
    <source>
        <dbReference type="SAM" id="SignalP"/>
    </source>
</evidence>
<protein>
    <submittedName>
        <fullName evidence="2">Uncharacterized protein</fullName>
    </submittedName>
</protein>